<evidence type="ECO:0000313" key="2">
    <source>
        <dbReference type="EMBL" id="GFY19337.1"/>
    </source>
</evidence>
<sequence length="84" mass="9808">MVGKFSIWEKQSPRRPTSRVKCAENRRVDNCSRLTNACQKREQKNPEGSELTKNGRQHDRKVTNLVAKNEANWLYRQVPIESPL</sequence>
<dbReference type="AlphaFoldDB" id="A0A8X6SST2"/>
<feature type="region of interest" description="Disordered" evidence="1">
    <location>
        <begin position="1"/>
        <end position="21"/>
    </location>
</feature>
<protein>
    <submittedName>
        <fullName evidence="2">Uncharacterized protein</fullName>
    </submittedName>
</protein>
<comment type="caution">
    <text evidence="2">The sequence shown here is derived from an EMBL/GenBank/DDBJ whole genome shotgun (WGS) entry which is preliminary data.</text>
</comment>
<accession>A0A8X6SST2</accession>
<organism evidence="2 3">
    <name type="scientific">Trichonephila clavipes</name>
    <name type="common">Golden silk orbweaver</name>
    <name type="synonym">Nephila clavipes</name>
    <dbReference type="NCBI Taxonomy" id="2585209"/>
    <lineage>
        <taxon>Eukaryota</taxon>
        <taxon>Metazoa</taxon>
        <taxon>Ecdysozoa</taxon>
        <taxon>Arthropoda</taxon>
        <taxon>Chelicerata</taxon>
        <taxon>Arachnida</taxon>
        <taxon>Araneae</taxon>
        <taxon>Araneomorphae</taxon>
        <taxon>Entelegynae</taxon>
        <taxon>Araneoidea</taxon>
        <taxon>Nephilidae</taxon>
        <taxon>Trichonephila</taxon>
    </lineage>
</organism>
<dbReference type="EMBL" id="BMAU01021352">
    <property type="protein sequence ID" value="GFY19337.1"/>
    <property type="molecule type" value="Genomic_DNA"/>
</dbReference>
<feature type="region of interest" description="Disordered" evidence="1">
    <location>
        <begin position="39"/>
        <end position="59"/>
    </location>
</feature>
<proteinExistence type="predicted"/>
<gene>
    <name evidence="2" type="ORF">TNCV_4127241</name>
</gene>
<evidence type="ECO:0000256" key="1">
    <source>
        <dbReference type="SAM" id="MobiDB-lite"/>
    </source>
</evidence>
<name>A0A8X6SST2_TRICX</name>
<keyword evidence="3" id="KW-1185">Reference proteome</keyword>
<evidence type="ECO:0000313" key="3">
    <source>
        <dbReference type="Proteomes" id="UP000887159"/>
    </source>
</evidence>
<dbReference type="Proteomes" id="UP000887159">
    <property type="component" value="Unassembled WGS sequence"/>
</dbReference>
<reference evidence="2" key="1">
    <citation type="submission" date="2020-08" db="EMBL/GenBank/DDBJ databases">
        <title>Multicomponent nature underlies the extraordinary mechanical properties of spider dragline silk.</title>
        <authorList>
            <person name="Kono N."/>
            <person name="Nakamura H."/>
            <person name="Mori M."/>
            <person name="Yoshida Y."/>
            <person name="Ohtoshi R."/>
            <person name="Malay A.D."/>
            <person name="Moran D.A.P."/>
            <person name="Tomita M."/>
            <person name="Numata K."/>
            <person name="Arakawa K."/>
        </authorList>
    </citation>
    <scope>NUCLEOTIDE SEQUENCE</scope>
</reference>